<sequence>MSGNLGTIYYEVDARTGKLLAAQQQADEAFDRIERGARKADSGVKKLNTQMTKTSAAVKTNLSPAIRNASFQIADLATQLQMGGNALQAFAVQGAQLLAGFGTMGAVAGAVLAIAGAIGNSLTDSMDDATDSAERMKEALSSIDAVIGKSTQGVNAFSDSYYEATQNNAIAAAVMKEQAVRALKTLQEETREAGRAITEFSNAGWMKGGDLGTVARELDALGVSGNSLNEVLKKLSKEGAFGAVLGKQLTAVIEGLGDKYSVTEGEAMALYNAMAQFR</sequence>
<dbReference type="Proteomes" id="UP000460654">
    <property type="component" value="Unassembled WGS sequence"/>
</dbReference>
<dbReference type="EMBL" id="QYOH01000165">
    <property type="protein sequence ID" value="TXU28396.1"/>
    <property type="molecule type" value="Genomic_DNA"/>
</dbReference>
<evidence type="ECO:0008006" key="3">
    <source>
        <dbReference type="Google" id="ProtNLM"/>
    </source>
</evidence>
<evidence type="ECO:0000313" key="1">
    <source>
        <dbReference type="EMBL" id="TXU28396.1"/>
    </source>
</evidence>
<feature type="non-terminal residue" evidence="1">
    <location>
        <position position="278"/>
    </location>
</feature>
<proteinExistence type="predicted"/>
<accession>A0A8T9CLY3</accession>
<evidence type="ECO:0000313" key="2">
    <source>
        <dbReference type="Proteomes" id="UP000460654"/>
    </source>
</evidence>
<organism evidence="1 2">
    <name type="scientific">Escherichia coli</name>
    <dbReference type="NCBI Taxonomy" id="562"/>
    <lineage>
        <taxon>Bacteria</taxon>
        <taxon>Pseudomonadati</taxon>
        <taxon>Pseudomonadota</taxon>
        <taxon>Gammaproteobacteria</taxon>
        <taxon>Enterobacterales</taxon>
        <taxon>Enterobacteriaceae</taxon>
        <taxon>Escherichia</taxon>
    </lineage>
</organism>
<gene>
    <name evidence="1" type="ORF">D4N09_26585</name>
</gene>
<protein>
    <recommendedName>
        <fullName evidence="3">Phage tail tape measure protein</fullName>
    </recommendedName>
</protein>
<reference evidence="1 2" key="1">
    <citation type="submission" date="2018-09" db="EMBL/GenBank/DDBJ databases">
        <title>Persistent metagenomic signatures of early life antibiotic treatment in the infant gut microbiota and resistome.</title>
        <authorList>
            <person name="Gasparrini A.J."/>
        </authorList>
    </citation>
    <scope>NUCLEOTIDE SEQUENCE [LARGE SCALE GENOMIC DNA]</scope>
    <source>
        <strain evidence="1 2">T0181B.E-10</strain>
    </source>
</reference>
<comment type="caution">
    <text evidence="1">The sequence shown here is derived from an EMBL/GenBank/DDBJ whole genome shotgun (WGS) entry which is preliminary data.</text>
</comment>
<dbReference type="AlphaFoldDB" id="A0A8T9CLY3"/>
<name>A0A8T9CLY3_ECOLX</name>